<comment type="similarity">
    <text evidence="8">Belongs to the novel plant SNARE family.</text>
</comment>
<keyword evidence="5 10" id="KW-1133">Transmembrane helix</keyword>
<evidence type="ECO:0000256" key="1">
    <source>
        <dbReference type="ARBA" id="ARBA00004211"/>
    </source>
</evidence>
<name>A0A8X8CYK6_POPTO</name>
<evidence type="ECO:0000256" key="10">
    <source>
        <dbReference type="SAM" id="Phobius"/>
    </source>
</evidence>
<dbReference type="FunFam" id="1.20.5.110:FF:000021">
    <property type="entry name" value="novel plant SNARE 11"/>
    <property type="match status" value="1"/>
</dbReference>
<evidence type="ECO:0000256" key="3">
    <source>
        <dbReference type="ARBA" id="ARBA00022692"/>
    </source>
</evidence>
<sequence length="355" mass="40239">MDPLSSISEELAEINGQIADIFRALSNGFQKLEKIKDVNRQSRQLEELTGKLRECKRLIKEFDREMKDMESRNDPDTNKMLNEKKQSMIKELNSYVALKKQYATNLENNKRVDLFDGPNEELHDDNVLLASLEFLGECEGISELRKGKWTKESIHGRLSDALFSPSFCFFSVEEIQMSKLRVSLHPSTLDCNGNALLIIHLAIAFCGYDVELDWICQRFISMTNQQLVDHGNQMMDETDQAIERGKKVVQETINVGTETAAALKAQTEQMSRIVNELDSIHFSIKKASQMVKEIGRQVATDKCIMALLFLIVVGVIAIIIVKLVNPSNKDIRDIPGLAPPAPSRRLLWNPNQETS</sequence>
<evidence type="ECO:0000256" key="6">
    <source>
        <dbReference type="ARBA" id="ARBA00023054"/>
    </source>
</evidence>
<feature type="domain" description="T-SNARE coiled-coil homology" evidence="11">
    <location>
        <begin position="232"/>
        <end position="294"/>
    </location>
</feature>
<evidence type="ECO:0000256" key="2">
    <source>
        <dbReference type="ARBA" id="ARBA00022448"/>
    </source>
</evidence>
<accession>A0A8X8CYK6</accession>
<dbReference type="GO" id="GO:0005794">
    <property type="term" value="C:Golgi apparatus"/>
    <property type="evidence" value="ECO:0007669"/>
    <property type="project" value="TreeGrafter"/>
</dbReference>
<evidence type="ECO:0000259" key="11">
    <source>
        <dbReference type="PROSITE" id="PS50192"/>
    </source>
</evidence>
<dbReference type="GO" id="GO:0000149">
    <property type="term" value="F:SNARE binding"/>
    <property type="evidence" value="ECO:0007669"/>
    <property type="project" value="TreeGrafter"/>
</dbReference>
<dbReference type="PANTHER" id="PTHR21230:SF27">
    <property type="entry name" value="NOVEL PLANT SNARE 11"/>
    <property type="match status" value="1"/>
</dbReference>
<evidence type="ECO:0000256" key="5">
    <source>
        <dbReference type="ARBA" id="ARBA00022989"/>
    </source>
</evidence>
<dbReference type="GO" id="GO:0031902">
    <property type="term" value="C:late endosome membrane"/>
    <property type="evidence" value="ECO:0007669"/>
    <property type="project" value="TreeGrafter"/>
</dbReference>
<keyword evidence="7 10" id="KW-0472">Membrane</keyword>
<dbReference type="SMART" id="SM00397">
    <property type="entry name" value="t_SNARE"/>
    <property type="match status" value="1"/>
</dbReference>
<evidence type="ECO:0000256" key="4">
    <source>
        <dbReference type="ARBA" id="ARBA00022927"/>
    </source>
</evidence>
<gene>
    <name evidence="12" type="ORF">POTOM_013579</name>
</gene>
<keyword evidence="4" id="KW-0653">Protein transport</keyword>
<keyword evidence="13" id="KW-1185">Reference proteome</keyword>
<evidence type="ECO:0000256" key="7">
    <source>
        <dbReference type="ARBA" id="ARBA00023136"/>
    </source>
</evidence>
<dbReference type="InterPro" id="IPR044766">
    <property type="entry name" value="NPSN/SNAP25-like_N_SNARE"/>
</dbReference>
<dbReference type="Pfam" id="PF03908">
    <property type="entry name" value="Sec20"/>
    <property type="match status" value="1"/>
</dbReference>
<feature type="coiled-coil region" evidence="9">
    <location>
        <begin position="38"/>
        <end position="72"/>
    </location>
</feature>
<dbReference type="GO" id="GO:0012507">
    <property type="term" value="C:ER to Golgi transport vesicle membrane"/>
    <property type="evidence" value="ECO:0007669"/>
    <property type="project" value="TreeGrafter"/>
</dbReference>
<evidence type="ECO:0000313" key="12">
    <source>
        <dbReference type="EMBL" id="KAG6780711.1"/>
    </source>
</evidence>
<dbReference type="AlphaFoldDB" id="A0A8X8CYK6"/>
<dbReference type="PROSITE" id="PS50192">
    <property type="entry name" value="T_SNARE"/>
    <property type="match status" value="1"/>
</dbReference>
<dbReference type="EMBL" id="JAAWWB010000006">
    <property type="protein sequence ID" value="KAG6780711.1"/>
    <property type="molecule type" value="Genomic_DNA"/>
</dbReference>
<dbReference type="InterPro" id="IPR000727">
    <property type="entry name" value="T_SNARE_dom"/>
</dbReference>
<dbReference type="Proteomes" id="UP000886885">
    <property type="component" value="Chromosome 3D"/>
</dbReference>
<dbReference type="GO" id="GO:0031201">
    <property type="term" value="C:SNARE complex"/>
    <property type="evidence" value="ECO:0007669"/>
    <property type="project" value="InterPro"/>
</dbReference>
<dbReference type="OrthoDB" id="19261at2759"/>
<dbReference type="CDD" id="cd15861">
    <property type="entry name" value="SNARE_SNAP25N_23N_29N_SEC9N"/>
    <property type="match status" value="1"/>
</dbReference>
<evidence type="ECO:0000313" key="13">
    <source>
        <dbReference type="Proteomes" id="UP000886885"/>
    </source>
</evidence>
<evidence type="ECO:0000256" key="8">
    <source>
        <dbReference type="ARBA" id="ARBA00061068"/>
    </source>
</evidence>
<dbReference type="GO" id="GO:0006906">
    <property type="term" value="P:vesicle fusion"/>
    <property type="evidence" value="ECO:0007669"/>
    <property type="project" value="TreeGrafter"/>
</dbReference>
<keyword evidence="3 10" id="KW-0812">Transmembrane</keyword>
<protein>
    <recommendedName>
        <fullName evidence="11">t-SNARE coiled-coil homology domain-containing protein</fullName>
    </recommendedName>
</protein>
<proteinExistence type="inferred from homology"/>
<dbReference type="GO" id="GO:0005484">
    <property type="term" value="F:SNAP receptor activity"/>
    <property type="evidence" value="ECO:0007669"/>
    <property type="project" value="InterPro"/>
</dbReference>
<organism evidence="12 13">
    <name type="scientific">Populus tomentosa</name>
    <name type="common">Chinese white poplar</name>
    <dbReference type="NCBI Taxonomy" id="118781"/>
    <lineage>
        <taxon>Eukaryota</taxon>
        <taxon>Viridiplantae</taxon>
        <taxon>Streptophyta</taxon>
        <taxon>Embryophyta</taxon>
        <taxon>Tracheophyta</taxon>
        <taxon>Spermatophyta</taxon>
        <taxon>Magnoliopsida</taxon>
        <taxon>eudicotyledons</taxon>
        <taxon>Gunneridae</taxon>
        <taxon>Pentapetalae</taxon>
        <taxon>rosids</taxon>
        <taxon>fabids</taxon>
        <taxon>Malpighiales</taxon>
        <taxon>Salicaceae</taxon>
        <taxon>Saliceae</taxon>
        <taxon>Populus</taxon>
    </lineage>
</organism>
<dbReference type="GO" id="GO:0015031">
    <property type="term" value="P:protein transport"/>
    <property type="evidence" value="ECO:0007669"/>
    <property type="project" value="UniProtKB-KW"/>
</dbReference>
<dbReference type="InterPro" id="IPR056173">
    <property type="entry name" value="Sec20_C"/>
</dbReference>
<keyword evidence="6 9" id="KW-0175">Coiled coil</keyword>
<dbReference type="GO" id="GO:0005789">
    <property type="term" value="C:endoplasmic reticulum membrane"/>
    <property type="evidence" value="ECO:0007669"/>
    <property type="project" value="TreeGrafter"/>
</dbReference>
<feature type="transmembrane region" description="Helical" evidence="10">
    <location>
        <begin position="304"/>
        <end position="324"/>
    </location>
</feature>
<evidence type="ECO:0000256" key="9">
    <source>
        <dbReference type="SAM" id="Coils"/>
    </source>
</evidence>
<comment type="subcellular location">
    <subcellularLocation>
        <location evidence="1">Membrane</location>
        <topology evidence="1">Single-pass type IV membrane protein</topology>
    </subcellularLocation>
</comment>
<dbReference type="PANTHER" id="PTHR21230">
    <property type="entry name" value="VESICLE TRANSPORT V-SNARE PROTEIN VTI1-RELATED"/>
    <property type="match status" value="1"/>
</dbReference>
<keyword evidence="2" id="KW-0813">Transport</keyword>
<reference evidence="12" key="1">
    <citation type="journal article" date="2020" name="bioRxiv">
        <title>Hybrid origin of Populus tomentosa Carr. identified through genome sequencing and phylogenomic analysis.</title>
        <authorList>
            <person name="An X."/>
            <person name="Gao K."/>
            <person name="Chen Z."/>
            <person name="Li J."/>
            <person name="Yang X."/>
            <person name="Yang X."/>
            <person name="Zhou J."/>
            <person name="Guo T."/>
            <person name="Zhao T."/>
            <person name="Huang S."/>
            <person name="Miao D."/>
            <person name="Khan W.U."/>
            <person name="Rao P."/>
            <person name="Ye M."/>
            <person name="Lei B."/>
            <person name="Liao W."/>
            <person name="Wang J."/>
            <person name="Ji L."/>
            <person name="Li Y."/>
            <person name="Guo B."/>
            <person name="Mustafa N.S."/>
            <person name="Li S."/>
            <person name="Yun Q."/>
            <person name="Keller S.R."/>
            <person name="Mao J."/>
            <person name="Zhang R."/>
            <person name="Strauss S.H."/>
        </authorList>
    </citation>
    <scope>NUCLEOTIDE SEQUENCE</scope>
    <source>
        <strain evidence="12">GM15</strain>
        <tissue evidence="12">Leaf</tissue>
    </source>
</reference>
<comment type="caution">
    <text evidence="12">The sequence shown here is derived from an EMBL/GenBank/DDBJ whole genome shotgun (WGS) entry which is preliminary data.</text>
</comment>